<evidence type="ECO:0000256" key="5">
    <source>
        <dbReference type="ARBA" id="ARBA00022491"/>
    </source>
</evidence>
<protein>
    <recommendedName>
        <fullName evidence="4">protein-serine/threonine phosphatase</fullName>
        <ecNumber evidence="4">3.1.3.16</ecNumber>
    </recommendedName>
</protein>
<feature type="compositionally biased region" description="Polar residues" evidence="15">
    <location>
        <begin position="656"/>
        <end position="667"/>
    </location>
</feature>
<evidence type="ECO:0000259" key="16">
    <source>
        <dbReference type="PROSITE" id="PS50172"/>
    </source>
</evidence>
<evidence type="ECO:0000256" key="1">
    <source>
        <dbReference type="ARBA" id="ARBA00001936"/>
    </source>
</evidence>
<dbReference type="Gene3D" id="3.40.50.1000">
    <property type="entry name" value="HAD superfamily/HAD-like"/>
    <property type="match status" value="1"/>
</dbReference>
<evidence type="ECO:0000256" key="3">
    <source>
        <dbReference type="ARBA" id="ARBA00004123"/>
    </source>
</evidence>
<feature type="domain" description="BRCT" evidence="16">
    <location>
        <begin position="1167"/>
        <end position="1260"/>
    </location>
</feature>
<name>A0A843XR62_COLES</name>
<feature type="region of interest" description="Disordered" evidence="15">
    <location>
        <begin position="501"/>
        <end position="528"/>
    </location>
</feature>
<keyword evidence="11" id="KW-0539">Nucleus</keyword>
<dbReference type="AlphaFoldDB" id="A0A843XR62"/>
<dbReference type="InterPro" id="IPR036420">
    <property type="entry name" value="BRCT_dom_sf"/>
</dbReference>
<dbReference type="GO" id="GO:0008420">
    <property type="term" value="F:RNA polymerase II CTD heptapeptide repeat phosphatase activity"/>
    <property type="evidence" value="ECO:0007669"/>
    <property type="project" value="InterPro"/>
</dbReference>
<keyword evidence="5" id="KW-0678">Repressor</keyword>
<feature type="region of interest" description="Disordered" evidence="15">
    <location>
        <begin position="882"/>
        <end position="912"/>
    </location>
</feature>
<evidence type="ECO:0000256" key="8">
    <source>
        <dbReference type="ARBA" id="ARBA00022884"/>
    </source>
</evidence>
<dbReference type="EMBL" id="NMUH01011578">
    <property type="protein sequence ID" value="MQM21786.1"/>
    <property type="molecule type" value="Genomic_DNA"/>
</dbReference>
<dbReference type="FunFam" id="3.40.50.10190:FF:000014">
    <property type="entry name" value="RNA polymerase II C-terminal domain phosphatase-like 3"/>
    <property type="match status" value="1"/>
</dbReference>
<feature type="compositionally biased region" description="Low complexity" evidence="15">
    <location>
        <begin position="390"/>
        <end position="405"/>
    </location>
</feature>
<feature type="compositionally biased region" description="Acidic residues" evidence="15">
    <location>
        <begin position="466"/>
        <end position="476"/>
    </location>
</feature>
<evidence type="ECO:0000256" key="12">
    <source>
        <dbReference type="ARBA" id="ARBA00047761"/>
    </source>
</evidence>
<dbReference type="PANTHER" id="PTHR23081:SF2">
    <property type="entry name" value="RNA POLYMERASE II C-TERMINAL DOMAIN PHOSPHATASE-LIKE 3"/>
    <property type="match status" value="1"/>
</dbReference>
<comment type="caution">
    <text evidence="18">The sequence shown here is derived from an EMBL/GenBank/DDBJ whole genome shotgun (WGS) entry which is preliminary data.</text>
</comment>
<evidence type="ECO:0000256" key="10">
    <source>
        <dbReference type="ARBA" id="ARBA00023163"/>
    </source>
</evidence>
<feature type="compositionally biased region" description="Low complexity" evidence="15">
    <location>
        <begin position="57"/>
        <end position="67"/>
    </location>
</feature>
<dbReference type="CDD" id="cd17729">
    <property type="entry name" value="BRCT_CTDP1"/>
    <property type="match status" value="1"/>
</dbReference>
<dbReference type="InterPro" id="IPR023214">
    <property type="entry name" value="HAD_sf"/>
</dbReference>
<dbReference type="CDD" id="cd07521">
    <property type="entry name" value="HAD_FCP1-like"/>
    <property type="match status" value="1"/>
</dbReference>
<feature type="region of interest" description="Disordered" evidence="15">
    <location>
        <begin position="649"/>
        <end position="675"/>
    </location>
</feature>
<keyword evidence="8" id="KW-0694">RNA-binding</keyword>
<feature type="region of interest" description="Disordered" evidence="15">
    <location>
        <begin position="133"/>
        <end position="159"/>
    </location>
</feature>
<dbReference type="GO" id="GO:0009651">
    <property type="term" value="P:response to salt stress"/>
    <property type="evidence" value="ECO:0007669"/>
    <property type="project" value="UniProtKB-ARBA"/>
</dbReference>
<comment type="subcellular location">
    <subcellularLocation>
        <location evidence="3">Nucleus</location>
    </subcellularLocation>
</comment>
<evidence type="ECO:0000256" key="13">
    <source>
        <dbReference type="ARBA" id="ARBA00048336"/>
    </source>
</evidence>
<comment type="catalytic activity">
    <reaction evidence="12">
        <text>O-phospho-L-seryl-[protein] + H2O = L-seryl-[protein] + phosphate</text>
        <dbReference type="Rhea" id="RHEA:20629"/>
        <dbReference type="Rhea" id="RHEA-COMP:9863"/>
        <dbReference type="Rhea" id="RHEA-COMP:11604"/>
        <dbReference type="ChEBI" id="CHEBI:15377"/>
        <dbReference type="ChEBI" id="CHEBI:29999"/>
        <dbReference type="ChEBI" id="CHEBI:43474"/>
        <dbReference type="ChEBI" id="CHEBI:83421"/>
        <dbReference type="EC" id="3.1.3.16"/>
    </reaction>
</comment>
<keyword evidence="7" id="KW-0378">Hydrolase</keyword>
<dbReference type="Pfam" id="PF03031">
    <property type="entry name" value="NIF"/>
    <property type="match status" value="1"/>
</dbReference>
<feature type="region of interest" description="Disordered" evidence="15">
    <location>
        <begin position="454"/>
        <end position="476"/>
    </location>
</feature>
<dbReference type="InterPro" id="IPR011947">
    <property type="entry name" value="FCP1_euk"/>
</dbReference>
<feature type="compositionally biased region" description="Acidic residues" evidence="15">
    <location>
        <begin position="32"/>
        <end position="48"/>
    </location>
</feature>
<evidence type="ECO:0000256" key="11">
    <source>
        <dbReference type="ARBA" id="ARBA00023242"/>
    </source>
</evidence>
<dbReference type="OrthoDB" id="10249888at2759"/>
<keyword evidence="6" id="KW-0479">Metal-binding</keyword>
<evidence type="ECO:0000256" key="2">
    <source>
        <dbReference type="ARBA" id="ARBA00001946"/>
    </source>
</evidence>
<dbReference type="InterPro" id="IPR004274">
    <property type="entry name" value="FCP1_dom"/>
</dbReference>
<feature type="compositionally biased region" description="Basic and acidic residues" evidence="15">
    <location>
        <begin position="378"/>
        <end position="388"/>
    </location>
</feature>
<feature type="region of interest" description="Disordered" evidence="15">
    <location>
        <begin position="378"/>
        <end position="433"/>
    </location>
</feature>
<dbReference type="SMART" id="SM00292">
    <property type="entry name" value="BRCT"/>
    <property type="match status" value="1"/>
</dbReference>
<dbReference type="InterPro" id="IPR001357">
    <property type="entry name" value="BRCT_dom"/>
</dbReference>
<evidence type="ECO:0000256" key="15">
    <source>
        <dbReference type="SAM" id="MobiDB-lite"/>
    </source>
</evidence>
<feature type="region of interest" description="Disordered" evidence="15">
    <location>
        <begin position="26"/>
        <end position="69"/>
    </location>
</feature>
<feature type="compositionally biased region" description="Acidic residues" evidence="15">
    <location>
        <begin position="134"/>
        <end position="154"/>
    </location>
</feature>
<reference evidence="18" key="1">
    <citation type="submission" date="2017-07" db="EMBL/GenBank/DDBJ databases">
        <title>Taro Niue Genome Assembly and Annotation.</title>
        <authorList>
            <person name="Atibalentja N."/>
            <person name="Keating K."/>
            <person name="Fields C.J."/>
        </authorList>
    </citation>
    <scope>NUCLEOTIDE SEQUENCE</scope>
    <source>
        <strain evidence="18">Niue_2</strain>
        <tissue evidence="18">Leaf</tissue>
    </source>
</reference>
<dbReference type="Proteomes" id="UP000652761">
    <property type="component" value="Unassembled WGS sequence"/>
</dbReference>
<keyword evidence="9" id="KW-0805">Transcription regulation</keyword>
<proteinExistence type="predicted"/>
<dbReference type="PANTHER" id="PTHR23081">
    <property type="entry name" value="RNA POLYMERASE II CTD PHOSPHATASE"/>
    <property type="match status" value="1"/>
</dbReference>
<feature type="compositionally biased region" description="Polar residues" evidence="15">
    <location>
        <begin position="507"/>
        <end position="521"/>
    </location>
</feature>
<dbReference type="PROSITE" id="PS50172">
    <property type="entry name" value="BRCT"/>
    <property type="match status" value="1"/>
</dbReference>
<keyword evidence="10" id="KW-0804">Transcription</keyword>
<evidence type="ECO:0000256" key="7">
    <source>
        <dbReference type="ARBA" id="ARBA00022801"/>
    </source>
</evidence>
<dbReference type="SMART" id="SM00577">
    <property type="entry name" value="CPDc"/>
    <property type="match status" value="1"/>
</dbReference>
<dbReference type="InterPro" id="IPR036412">
    <property type="entry name" value="HAD-like_sf"/>
</dbReference>
<evidence type="ECO:0000256" key="6">
    <source>
        <dbReference type="ARBA" id="ARBA00022723"/>
    </source>
</evidence>
<dbReference type="Pfam" id="PF25505">
    <property type="entry name" value="ARM_CPL3"/>
    <property type="match status" value="1"/>
</dbReference>
<feature type="compositionally biased region" description="Polar residues" evidence="15">
    <location>
        <begin position="886"/>
        <end position="910"/>
    </location>
</feature>
<evidence type="ECO:0000256" key="9">
    <source>
        <dbReference type="ARBA" id="ARBA00023015"/>
    </source>
</evidence>
<comment type="cofactor">
    <cofactor evidence="1">
        <name>Mn(2+)</name>
        <dbReference type="ChEBI" id="CHEBI:29035"/>
    </cofactor>
</comment>
<comment type="subunit">
    <text evidence="14">Interacts with RAP74.</text>
</comment>
<dbReference type="NCBIfam" id="TIGR02250">
    <property type="entry name" value="FCP1_euk"/>
    <property type="match status" value="1"/>
</dbReference>
<evidence type="ECO:0000256" key="4">
    <source>
        <dbReference type="ARBA" id="ARBA00013081"/>
    </source>
</evidence>
<comment type="cofactor">
    <cofactor evidence="2">
        <name>Mg(2+)</name>
        <dbReference type="ChEBI" id="CHEBI:18420"/>
    </cofactor>
</comment>
<organism evidence="18 19">
    <name type="scientific">Colocasia esculenta</name>
    <name type="common">Wild taro</name>
    <name type="synonym">Arum esculentum</name>
    <dbReference type="NCBI Taxonomy" id="4460"/>
    <lineage>
        <taxon>Eukaryota</taxon>
        <taxon>Viridiplantae</taxon>
        <taxon>Streptophyta</taxon>
        <taxon>Embryophyta</taxon>
        <taxon>Tracheophyta</taxon>
        <taxon>Spermatophyta</taxon>
        <taxon>Magnoliopsida</taxon>
        <taxon>Liliopsida</taxon>
        <taxon>Araceae</taxon>
        <taxon>Aroideae</taxon>
        <taxon>Colocasieae</taxon>
        <taxon>Colocasia</taxon>
    </lineage>
</organism>
<dbReference type="EC" id="3.1.3.16" evidence="4"/>
<evidence type="ECO:0000256" key="14">
    <source>
        <dbReference type="ARBA" id="ARBA00063107"/>
    </source>
</evidence>
<evidence type="ECO:0000259" key="17">
    <source>
        <dbReference type="PROSITE" id="PS50969"/>
    </source>
</evidence>
<dbReference type="InterPro" id="IPR057473">
    <property type="entry name" value="ARM_CPL3"/>
</dbReference>
<dbReference type="FunFam" id="3.40.50.1000:FF:000098">
    <property type="entry name" value="RNA polymerase II C-terminal domain phosphatase-like 3"/>
    <property type="match status" value="1"/>
</dbReference>
<dbReference type="Gene3D" id="3.40.50.10190">
    <property type="entry name" value="BRCT domain"/>
    <property type="match status" value="1"/>
</dbReference>
<sequence>MRTVGSHRFFLDPLEKETLVARMTKDGRVGGEVEEGEISSDSVEEISEEDFKQQDFPSRPSGRSGRSWMGDPRQYAILQRNYASNLYNFAWAQAVQNKPLGNFMFEEVTPGGKPGSEEPAGVPAKEDICNVMDSSEESNGQEEKEEGELEEGEIEMGSFEVGFTDEVAGERLDNVEEKTLASAGVVPPLGPVAEESTASLHSEEEKESEVIEDFDALVASVLEELETITEEEAEKSFEAGCFTLRKTLDSLHRMMSGSQLPVLDALVQQAFEGIQTVHSVYLKRKDQNKEALLRLLIHITNKVHALFTPEQMKEMNEMVQSVVPDPLERKMDNKPQLESTLLVSAGNISGQNDDRVIAKLPKLDTSFLPKIKADYHPLLDPHANHDEDSLPSPTHASAPSSPRPAHVSEPAPVISEQTSWKREETEDVTLPSHEVDSVTISSYQQRYLHASFLPCNELPSPTPSEEGNDDGGDFQEEVSNSVVNSLTSLCSSTSIPNVGCSSKAAHTDSSFAEGSVSSKAIEQTGPGMKMTLRASAKNRDPRLKLANHEMSSALDLCKQQTVSVDNNAARNVLTEALAENSRKHKFIDEAVPDNQILKKQRNDLSNSREAHIPLGKGGWLVDNGALVDQSSHRGQPVEDRGLENRKIDIAEGGSTRGQTTNLTSANEQAPVMSSPPGLSLPSLLKDLAGNPTMFVHLIKEQQRLAAEAQQKAVSPVPVTVQPSSTSTSPETVLSFKSETSCFPDSDKKPVEKLQISSQTIPTNNNDAGRIRMKPRDPRRILHSNMVQKTESSGPDQLKANGVHPLGFQRAKDPLATREQGQQAQITPMLSQSSPLPDIARQFTKNLKNLANMMSTSQVPNQTPTVQNALQPVSTRVDEMDARPAISDSNDQQSTSGANGGSTNMPQSCNPWGNVDHLLDGYDDQQKAAIQMERARRIEEQNRMFAVRKLCLVLDLDHTLLNSAKFIEVDQIHEEILRKKEEQDREKPKRSLFRFSHMGMWTKLRPGIWNFLEKASKLYELHLYTMGNKLYATEMAKVLDPTGALFSGRVISKGDEGDPYDADDRAPKSKDLDGVLGMESAVVIIDDSARVWPHHKLNLIVVERYTYFPCSRRQFGLPGPSLLEIDHDERLEDGTLASALAVIERIHQNFFSHHCLSDVDVRNILASEQRKILSGCRIVFSRIFPVGEANPHLHPLWQTAEQFGAVCTNQIDDQVTHVVANSLGTDKVNWALSTGRFVVHPGWVEASALLYRRASEQDFAVKLQII</sequence>
<dbReference type="SUPFAM" id="SSF56784">
    <property type="entry name" value="HAD-like"/>
    <property type="match status" value="1"/>
</dbReference>
<dbReference type="GO" id="GO:0046872">
    <property type="term" value="F:metal ion binding"/>
    <property type="evidence" value="ECO:0007669"/>
    <property type="project" value="UniProtKB-KW"/>
</dbReference>
<keyword evidence="19" id="KW-1185">Reference proteome</keyword>
<dbReference type="PROSITE" id="PS50969">
    <property type="entry name" value="FCP1"/>
    <property type="match status" value="1"/>
</dbReference>
<dbReference type="InterPro" id="IPR039189">
    <property type="entry name" value="Fcp1"/>
</dbReference>
<comment type="catalytic activity">
    <reaction evidence="13">
        <text>O-phospho-L-threonyl-[protein] + H2O = L-threonyl-[protein] + phosphate</text>
        <dbReference type="Rhea" id="RHEA:47004"/>
        <dbReference type="Rhea" id="RHEA-COMP:11060"/>
        <dbReference type="Rhea" id="RHEA-COMP:11605"/>
        <dbReference type="ChEBI" id="CHEBI:15377"/>
        <dbReference type="ChEBI" id="CHEBI:30013"/>
        <dbReference type="ChEBI" id="CHEBI:43474"/>
        <dbReference type="ChEBI" id="CHEBI:61977"/>
        <dbReference type="EC" id="3.1.3.16"/>
    </reaction>
</comment>
<dbReference type="Pfam" id="PF00533">
    <property type="entry name" value="BRCT"/>
    <property type="match status" value="1"/>
</dbReference>
<evidence type="ECO:0000313" key="18">
    <source>
        <dbReference type="EMBL" id="MQM21786.1"/>
    </source>
</evidence>
<gene>
    <name evidence="18" type="ORF">Taro_054831</name>
</gene>
<dbReference type="GO" id="GO:0003723">
    <property type="term" value="F:RNA binding"/>
    <property type="evidence" value="ECO:0007669"/>
    <property type="project" value="UniProtKB-KW"/>
</dbReference>
<accession>A0A843XR62</accession>
<dbReference type="GO" id="GO:0005634">
    <property type="term" value="C:nucleus"/>
    <property type="evidence" value="ECO:0007669"/>
    <property type="project" value="UniProtKB-SubCell"/>
</dbReference>
<feature type="domain" description="FCP1 homology" evidence="17">
    <location>
        <begin position="944"/>
        <end position="1124"/>
    </location>
</feature>
<dbReference type="SUPFAM" id="SSF52113">
    <property type="entry name" value="BRCT domain"/>
    <property type="match status" value="1"/>
</dbReference>
<evidence type="ECO:0000313" key="19">
    <source>
        <dbReference type="Proteomes" id="UP000652761"/>
    </source>
</evidence>